<dbReference type="STRING" id="8355.A0A1L8FZI5"/>
<feature type="compositionally biased region" description="Basic and acidic residues" evidence="14">
    <location>
        <begin position="811"/>
        <end position="827"/>
    </location>
</feature>
<dbReference type="GO" id="GO:0016342">
    <property type="term" value="C:catenin complex"/>
    <property type="evidence" value="ECO:0000318"/>
    <property type="project" value="GO_Central"/>
</dbReference>
<evidence type="ECO:0000256" key="9">
    <source>
        <dbReference type="ARBA" id="ARBA00022837"/>
    </source>
</evidence>
<dbReference type="Bgee" id="108719336">
    <property type="expression patterns" value="Expressed in intestine and 6 other cell types or tissues"/>
</dbReference>
<dbReference type="SMART" id="SM00112">
    <property type="entry name" value="CA"/>
    <property type="match status" value="7"/>
</dbReference>
<dbReference type="GO" id="GO:0045296">
    <property type="term" value="F:cadherin binding"/>
    <property type="evidence" value="ECO:0000318"/>
    <property type="project" value="GO_Central"/>
</dbReference>
<feature type="domain" description="Cadherin" evidence="17">
    <location>
        <begin position="31"/>
        <end position="124"/>
    </location>
</feature>
<evidence type="ECO:0000256" key="12">
    <source>
        <dbReference type="ARBA" id="ARBA00023136"/>
    </source>
</evidence>
<evidence type="ECO:0000256" key="3">
    <source>
        <dbReference type="ARBA" id="ARBA00022475"/>
    </source>
</evidence>
<evidence type="ECO:0000256" key="13">
    <source>
        <dbReference type="ARBA" id="ARBA00023180"/>
    </source>
</evidence>
<dbReference type="AlphaFoldDB" id="A0A1L8FZI5"/>
<dbReference type="GO" id="GO:0034332">
    <property type="term" value="P:adherens junction organization"/>
    <property type="evidence" value="ECO:0000318"/>
    <property type="project" value="GO_Central"/>
</dbReference>
<reference evidence="19" key="1">
    <citation type="submission" date="2025-08" db="UniProtKB">
        <authorList>
            <consortium name="RefSeq"/>
        </authorList>
    </citation>
    <scope>IDENTIFICATION</scope>
    <source>
        <strain evidence="19">J_2021</strain>
        <tissue evidence="19">Erythrocytes</tissue>
    </source>
</reference>
<dbReference type="GO" id="GO:0016477">
    <property type="term" value="P:cell migration"/>
    <property type="evidence" value="ECO:0000318"/>
    <property type="project" value="GO_Central"/>
</dbReference>
<keyword evidence="11 15" id="KW-1133">Transmembrane helix</keyword>
<dbReference type="GeneID" id="108719336"/>
<keyword evidence="4" id="KW-0963">Cytoplasm</keyword>
<feature type="domain" description="Cadherin" evidence="17">
    <location>
        <begin position="684"/>
        <end position="771"/>
    </location>
</feature>
<evidence type="ECO:0000256" key="6">
    <source>
        <dbReference type="ARBA" id="ARBA00022723"/>
    </source>
</evidence>
<dbReference type="PaxDb" id="8355-A0A1L8FZI5"/>
<dbReference type="PROSITE" id="PS50268">
    <property type="entry name" value="CADHERIN_2"/>
    <property type="match status" value="6"/>
</dbReference>
<dbReference type="KEGG" id="xla:108719336"/>
<dbReference type="InterPro" id="IPR015919">
    <property type="entry name" value="Cadherin-like_sf"/>
</dbReference>
<dbReference type="GO" id="GO:0008013">
    <property type="term" value="F:beta-catenin binding"/>
    <property type="evidence" value="ECO:0000318"/>
    <property type="project" value="GO_Central"/>
</dbReference>
<keyword evidence="6" id="KW-0479">Metal-binding</keyword>
<feature type="chain" id="PRO_5043613038" evidence="16">
    <location>
        <begin position="22"/>
        <end position="827"/>
    </location>
</feature>
<dbReference type="SUPFAM" id="SSF49313">
    <property type="entry name" value="Cadherin-like"/>
    <property type="match status" value="7"/>
</dbReference>
<keyword evidence="5 15" id="KW-0812">Transmembrane</keyword>
<evidence type="ECO:0000313" key="18">
    <source>
        <dbReference type="Proteomes" id="UP000186698"/>
    </source>
</evidence>
<keyword evidence="12 15" id="KW-0472">Membrane</keyword>
<dbReference type="FunFam" id="2.60.40.60:FF:000183">
    <property type="entry name" value="Cadherin 17"/>
    <property type="match status" value="1"/>
</dbReference>
<evidence type="ECO:0000313" key="20">
    <source>
        <dbReference type="Xenbase" id="XB-GENE-6486679"/>
    </source>
</evidence>
<organism evidence="18 19">
    <name type="scientific">Xenopus laevis</name>
    <name type="common">African clawed frog</name>
    <dbReference type="NCBI Taxonomy" id="8355"/>
    <lineage>
        <taxon>Eukaryota</taxon>
        <taxon>Metazoa</taxon>
        <taxon>Chordata</taxon>
        <taxon>Craniata</taxon>
        <taxon>Vertebrata</taxon>
        <taxon>Euteleostomi</taxon>
        <taxon>Amphibia</taxon>
        <taxon>Batrachia</taxon>
        <taxon>Anura</taxon>
        <taxon>Pipoidea</taxon>
        <taxon>Pipidae</taxon>
        <taxon>Xenopodinae</taxon>
        <taxon>Xenopus</taxon>
        <taxon>Xenopus</taxon>
    </lineage>
</organism>
<dbReference type="Xenbase" id="XB-GENE-6486679">
    <property type="gene designation" value="cdh17.L"/>
</dbReference>
<dbReference type="GO" id="GO:0016339">
    <property type="term" value="P:calcium-dependent cell-cell adhesion via plasma membrane cell adhesion molecules"/>
    <property type="evidence" value="ECO:0000318"/>
    <property type="project" value="GO_Central"/>
</dbReference>
<evidence type="ECO:0000256" key="14">
    <source>
        <dbReference type="SAM" id="MobiDB-lite"/>
    </source>
</evidence>
<feature type="domain" description="Cadherin" evidence="17">
    <location>
        <begin position="563"/>
        <end position="663"/>
    </location>
</feature>
<keyword evidence="9" id="KW-0106">Calcium</keyword>
<dbReference type="RefSeq" id="XP_018123620.1">
    <property type="nucleotide sequence ID" value="XM_018268131.2"/>
</dbReference>
<evidence type="ECO:0000256" key="8">
    <source>
        <dbReference type="ARBA" id="ARBA00022737"/>
    </source>
</evidence>
<dbReference type="Gene3D" id="2.60.40.60">
    <property type="entry name" value="Cadherins"/>
    <property type="match status" value="7"/>
</dbReference>
<dbReference type="OrthoDB" id="9946173at2759"/>
<feature type="region of interest" description="Disordered" evidence="14">
    <location>
        <begin position="807"/>
        <end position="827"/>
    </location>
</feature>
<evidence type="ECO:0000256" key="2">
    <source>
        <dbReference type="ARBA" id="ARBA00004496"/>
    </source>
</evidence>
<evidence type="ECO:0000256" key="10">
    <source>
        <dbReference type="ARBA" id="ARBA00022889"/>
    </source>
</evidence>
<accession>A0A1L8FZI5</accession>
<dbReference type="Pfam" id="PF00028">
    <property type="entry name" value="Cadherin"/>
    <property type="match status" value="4"/>
</dbReference>
<evidence type="ECO:0000256" key="11">
    <source>
        <dbReference type="ARBA" id="ARBA00022989"/>
    </source>
</evidence>
<dbReference type="GO" id="GO:0000902">
    <property type="term" value="P:cell morphogenesis"/>
    <property type="evidence" value="ECO:0000318"/>
    <property type="project" value="GO_Central"/>
</dbReference>
<keyword evidence="13" id="KW-0325">Glycoprotein</keyword>
<dbReference type="AGR" id="Xenbase:XB-GENE-6486679"/>
<evidence type="ECO:0000259" key="17">
    <source>
        <dbReference type="PROSITE" id="PS50268"/>
    </source>
</evidence>
<sequence>MSRLMILFVLSFLQTMILVNGQSQLKGYLEDKEFTVQEEVRNTLIYQFLSRKVNSTFTLDGETDGVIEVDPHDGWLKAAGALDWEKRKVHKLKIQTLNELGHIVEGPFSITIIVEDVNDNLPVFNQSEYEGQVREKSRPGRVFLRVYATDADDPTTPNAQLSYSILKQIPDSTPKYFQINNSTGGISVTLNGSQLITAGKQYSLIVQVLDSAENPFSKTAIVKINVTENIWVAPPPQTIKENSTEPHPMKIAQVRWNDNEAVYELHQRDRYPRFPFYVDSIGDIYVREPLDREERSQYIFYVMAKSHNGIFTSQPLKIEVNVEDINDNPPVCPALVTIFEVQENEGIGSTIGDFRASDIDEEASLNSLLEYKLLEQSPTIPFDKIFYLQEITGQLQLQKTALNVQEADEYILKVEVSDRGVPTPLKTVCTIQVNVIDINDNIPIFEESDYGNVTIREDTQLQTVVMEIQAKDNDQPNTGSSLINYEIKEGDPHQMFIIETDRETNRGFVKIAKLLDFETMQEHRLVIHATNPEPLFAEVAYNDSSITQLTVFVLNVDEKPYFNETLYQKQVKEDVPVGTKLATITAIDPEGDSIRYSLQGDSRNWLRIDEYTGEMFTKALLDRETESHYRVTLIASEKNNPHMSASTIFHLFLEDVNDNPPRLAKSYFGTSFCHPVTKPESVVIEATDADAQRLTPFKFSLNPDEKDWKIGRINGTHAKLTMVRTDFEMKNYDVQVIINDQGTPPLESKVHIPVSICSCTSKNECDTPPEENSKLPSIGMALGILFGTLAVIGLIVAAVFISINQKKKKEGKAADARDPAETRPLDS</sequence>
<feature type="signal peptide" evidence="16">
    <location>
        <begin position="1"/>
        <end position="21"/>
    </location>
</feature>
<dbReference type="PANTHER" id="PTHR24026:SF133">
    <property type="entry name" value="CADHERIN-RELATED FAMILY MEMBER 2"/>
    <property type="match status" value="1"/>
</dbReference>
<keyword evidence="18" id="KW-1185">Reference proteome</keyword>
<dbReference type="FunFam" id="2.60.40.60:FF:000019">
    <property type="entry name" value="Cadherin 2"/>
    <property type="match status" value="1"/>
</dbReference>
<dbReference type="PRINTS" id="PR00205">
    <property type="entry name" value="CADHERIN"/>
</dbReference>
<keyword evidence="3" id="KW-1003">Cell membrane</keyword>
<dbReference type="FunFam" id="2.60.40.60:FF:000188">
    <property type="entry name" value="Cadherin 17"/>
    <property type="match status" value="1"/>
</dbReference>
<dbReference type="GO" id="GO:0005737">
    <property type="term" value="C:cytoplasm"/>
    <property type="evidence" value="ECO:0007669"/>
    <property type="project" value="UniProtKB-SubCell"/>
</dbReference>
<name>A0A1L8FZI5_XENLA</name>
<evidence type="ECO:0000256" key="15">
    <source>
        <dbReference type="SAM" id="Phobius"/>
    </source>
</evidence>
<keyword evidence="8" id="KW-0677">Repeat</keyword>
<dbReference type="PROSITE" id="PS00232">
    <property type="entry name" value="CADHERIN_1"/>
    <property type="match status" value="4"/>
</dbReference>
<dbReference type="InterPro" id="IPR002126">
    <property type="entry name" value="Cadherin-like_dom"/>
</dbReference>
<comment type="subcellular location">
    <subcellularLocation>
        <location evidence="1">Cell membrane</location>
    </subcellularLocation>
    <subcellularLocation>
        <location evidence="2">Cytoplasm</location>
    </subcellularLocation>
</comment>
<evidence type="ECO:0000256" key="5">
    <source>
        <dbReference type="ARBA" id="ARBA00022692"/>
    </source>
</evidence>
<evidence type="ECO:0000256" key="1">
    <source>
        <dbReference type="ARBA" id="ARBA00004236"/>
    </source>
</evidence>
<dbReference type="InterPro" id="IPR020894">
    <property type="entry name" value="Cadherin_CS"/>
</dbReference>
<feature type="domain" description="Cadherin" evidence="17">
    <location>
        <begin position="125"/>
        <end position="332"/>
    </location>
</feature>
<gene>
    <name evidence="19 20" type="primary">cdh17.L</name>
</gene>
<evidence type="ECO:0000256" key="4">
    <source>
        <dbReference type="ARBA" id="ARBA00022490"/>
    </source>
</evidence>
<proteinExistence type="predicted"/>
<keyword evidence="7 16" id="KW-0732">Signal</keyword>
<feature type="domain" description="Cadherin" evidence="17">
    <location>
        <begin position="333"/>
        <end position="445"/>
    </location>
</feature>
<evidence type="ECO:0000256" key="7">
    <source>
        <dbReference type="ARBA" id="ARBA00022729"/>
    </source>
</evidence>
<dbReference type="GO" id="GO:0044331">
    <property type="term" value="P:cell-cell adhesion mediated by cadherin"/>
    <property type="evidence" value="ECO:0000318"/>
    <property type="project" value="GO_Central"/>
</dbReference>
<feature type="transmembrane region" description="Helical" evidence="15">
    <location>
        <begin position="778"/>
        <end position="803"/>
    </location>
</feature>
<dbReference type="Proteomes" id="UP000186698">
    <property type="component" value="Chromosome 6L"/>
</dbReference>
<keyword evidence="10" id="KW-0130">Cell adhesion</keyword>
<dbReference type="GO" id="GO:0007043">
    <property type="term" value="P:cell-cell junction assembly"/>
    <property type="evidence" value="ECO:0000318"/>
    <property type="project" value="GO_Central"/>
</dbReference>
<evidence type="ECO:0000313" key="19">
    <source>
        <dbReference type="RefSeq" id="XP_018123620.1"/>
    </source>
</evidence>
<dbReference type="PANTHER" id="PTHR24026">
    <property type="entry name" value="FAT ATYPICAL CADHERIN-RELATED"/>
    <property type="match status" value="1"/>
</dbReference>
<dbReference type="OMA" id="DVNNEMP"/>
<dbReference type="FunFam" id="2.60.40.60:FF:000011">
    <property type="entry name" value="Cadherin 1"/>
    <property type="match status" value="1"/>
</dbReference>
<dbReference type="GO" id="GO:0005912">
    <property type="term" value="C:adherens junction"/>
    <property type="evidence" value="ECO:0000318"/>
    <property type="project" value="GO_Central"/>
</dbReference>
<dbReference type="GO" id="GO:0005509">
    <property type="term" value="F:calcium ion binding"/>
    <property type="evidence" value="ECO:0007669"/>
    <property type="project" value="UniProtKB-UniRule"/>
</dbReference>
<dbReference type="GO" id="GO:0007156">
    <property type="term" value="P:homophilic cell adhesion via plasma membrane adhesion molecules"/>
    <property type="evidence" value="ECO:0007669"/>
    <property type="project" value="InterPro"/>
</dbReference>
<dbReference type="CDD" id="cd11304">
    <property type="entry name" value="Cadherin_repeat"/>
    <property type="match status" value="6"/>
</dbReference>
<dbReference type="FunFam" id="2.60.40.60:FF:000095">
    <property type="entry name" value="Cadherin 13"/>
    <property type="match status" value="1"/>
</dbReference>
<feature type="domain" description="Cadherin" evidence="17">
    <location>
        <begin position="447"/>
        <end position="562"/>
    </location>
</feature>
<protein>
    <submittedName>
        <fullName evidence="19">Cadherin-17</fullName>
    </submittedName>
</protein>
<evidence type="ECO:0000256" key="16">
    <source>
        <dbReference type="SAM" id="SignalP"/>
    </source>
</evidence>
<dbReference type="CTD" id="108719336"/>